<dbReference type="PROSITE" id="PS50011">
    <property type="entry name" value="PROTEIN_KINASE_DOM"/>
    <property type="match status" value="1"/>
</dbReference>
<organism evidence="9">
    <name type="scientific">Cladocopium goreaui</name>
    <dbReference type="NCBI Taxonomy" id="2562237"/>
    <lineage>
        <taxon>Eukaryota</taxon>
        <taxon>Sar</taxon>
        <taxon>Alveolata</taxon>
        <taxon>Dinophyceae</taxon>
        <taxon>Suessiales</taxon>
        <taxon>Symbiodiniaceae</taxon>
        <taxon>Cladocopium</taxon>
    </lineage>
</organism>
<dbReference type="PROSITE" id="PS00108">
    <property type="entry name" value="PROTEIN_KINASE_ST"/>
    <property type="match status" value="1"/>
</dbReference>
<evidence type="ECO:0000313" key="9">
    <source>
        <dbReference type="EMBL" id="CAI4014841.1"/>
    </source>
</evidence>
<dbReference type="InterPro" id="IPR011009">
    <property type="entry name" value="Kinase-like_dom_sf"/>
</dbReference>
<dbReference type="PANTHER" id="PTHR24349">
    <property type="entry name" value="SERINE/THREONINE-PROTEIN KINASE"/>
    <property type="match status" value="1"/>
</dbReference>
<evidence type="ECO:0000256" key="2">
    <source>
        <dbReference type="ARBA" id="ARBA00022679"/>
    </source>
</evidence>
<dbReference type="GO" id="GO:0005524">
    <property type="term" value="F:ATP binding"/>
    <property type="evidence" value="ECO:0007669"/>
    <property type="project" value="UniProtKB-UniRule"/>
</dbReference>
<keyword evidence="3 6" id="KW-0547">Nucleotide-binding</keyword>
<dbReference type="SUPFAM" id="SSF56112">
    <property type="entry name" value="Protein kinase-like (PK-like)"/>
    <property type="match status" value="1"/>
</dbReference>
<reference evidence="10 11" key="2">
    <citation type="submission" date="2024-05" db="EMBL/GenBank/DDBJ databases">
        <authorList>
            <person name="Chen Y."/>
            <person name="Shah S."/>
            <person name="Dougan E. K."/>
            <person name="Thang M."/>
            <person name="Chan C."/>
        </authorList>
    </citation>
    <scope>NUCLEOTIDE SEQUENCE [LARGE SCALE GENOMIC DNA]</scope>
</reference>
<evidence type="ECO:0000256" key="5">
    <source>
        <dbReference type="ARBA" id="ARBA00022840"/>
    </source>
</evidence>
<evidence type="ECO:0000313" key="10">
    <source>
        <dbReference type="EMBL" id="CAL4802153.1"/>
    </source>
</evidence>
<name>A0A9P1DRC5_9DINO</name>
<keyword evidence="11" id="KW-1185">Reference proteome</keyword>
<protein>
    <submittedName>
        <fullName evidence="10">Cyclin-dependent kinase B2-1 (CDKB21) (CDKB2) (CDC2Os-3)</fullName>
    </submittedName>
</protein>
<dbReference type="SMART" id="SM00220">
    <property type="entry name" value="S_TKc"/>
    <property type="match status" value="1"/>
</dbReference>
<evidence type="ECO:0000256" key="6">
    <source>
        <dbReference type="PROSITE-ProRule" id="PRU10141"/>
    </source>
</evidence>
<sequence length="360" mass="40726">MAFHGDVARAATIPSVVFQTWLVTTSEFLHSAIVFAIWSTWHSFLPTGGYASCGVWHIEDTDVEEFDEEFSLHWTQPLTPRHATRGRRPHQRRDFASALQLEGCASKYADPVKIGAGDYASVYRIRKKAFGSSFVKSKRKYYAYAVKVPNPDDHEAEEAAEHEMTVMSAAKEHRCEHVLPLLEKDPCVNGHEVSNAFVTKLLPWDLLKWKTKLRRRPVKCAAKLFKAISNGLDCVHAAGYMHGDLKLGNILFEDFDDDGCPRGLQLADLGISRELGKAARKFDSDYYYDCWHLPGALFRDVEDPLELSEGKRFIPDRRVDGCSLAMVMFEFFKFHIPELQKDLGEGSCGPMGPDREILLP</sequence>
<dbReference type="Pfam" id="PF00069">
    <property type="entry name" value="Pkinase"/>
    <property type="match status" value="1"/>
</dbReference>
<dbReference type="OrthoDB" id="354678at2759"/>
<comment type="similarity">
    <text evidence="7">Belongs to the protein kinase superfamily.</text>
</comment>
<feature type="domain" description="Protein kinase" evidence="8">
    <location>
        <begin position="108"/>
        <end position="360"/>
    </location>
</feature>
<dbReference type="InterPro" id="IPR017441">
    <property type="entry name" value="Protein_kinase_ATP_BS"/>
</dbReference>
<proteinExistence type="inferred from homology"/>
<evidence type="ECO:0000256" key="1">
    <source>
        <dbReference type="ARBA" id="ARBA00022527"/>
    </source>
</evidence>
<dbReference type="EMBL" id="CAMXCT030006502">
    <property type="protein sequence ID" value="CAL4802153.1"/>
    <property type="molecule type" value="Genomic_DNA"/>
</dbReference>
<dbReference type="PROSITE" id="PS00107">
    <property type="entry name" value="PROTEIN_KINASE_ATP"/>
    <property type="match status" value="1"/>
</dbReference>
<dbReference type="EMBL" id="CAMXCT020006502">
    <property type="protein sequence ID" value="CAL1168216.1"/>
    <property type="molecule type" value="Genomic_DNA"/>
</dbReference>
<keyword evidence="1 7" id="KW-0723">Serine/threonine-protein kinase</keyword>
<reference evidence="9" key="1">
    <citation type="submission" date="2022-10" db="EMBL/GenBank/DDBJ databases">
        <authorList>
            <person name="Chen Y."/>
            <person name="Dougan E. K."/>
            <person name="Chan C."/>
            <person name="Rhodes N."/>
            <person name="Thang M."/>
        </authorList>
    </citation>
    <scope>NUCLEOTIDE SEQUENCE</scope>
</reference>
<dbReference type="InterPro" id="IPR050205">
    <property type="entry name" value="CDPK_Ser/Thr_kinases"/>
</dbReference>
<evidence type="ECO:0000256" key="4">
    <source>
        <dbReference type="ARBA" id="ARBA00022777"/>
    </source>
</evidence>
<keyword evidence="2" id="KW-0808">Transferase</keyword>
<dbReference type="InterPro" id="IPR008271">
    <property type="entry name" value="Ser/Thr_kinase_AS"/>
</dbReference>
<dbReference type="AlphaFoldDB" id="A0A9P1DRC5"/>
<keyword evidence="4 10" id="KW-0418">Kinase</keyword>
<dbReference type="GO" id="GO:0004674">
    <property type="term" value="F:protein serine/threonine kinase activity"/>
    <property type="evidence" value="ECO:0007669"/>
    <property type="project" value="UniProtKB-KW"/>
</dbReference>
<evidence type="ECO:0000256" key="7">
    <source>
        <dbReference type="RuleBase" id="RU000304"/>
    </source>
</evidence>
<keyword evidence="5 6" id="KW-0067">ATP-binding</keyword>
<evidence type="ECO:0000259" key="8">
    <source>
        <dbReference type="PROSITE" id="PS50011"/>
    </source>
</evidence>
<dbReference type="Gene3D" id="1.10.510.10">
    <property type="entry name" value="Transferase(Phosphotransferase) domain 1"/>
    <property type="match status" value="1"/>
</dbReference>
<accession>A0A9P1DRC5</accession>
<evidence type="ECO:0000256" key="3">
    <source>
        <dbReference type="ARBA" id="ARBA00022741"/>
    </source>
</evidence>
<comment type="caution">
    <text evidence="9">The sequence shown here is derived from an EMBL/GenBank/DDBJ whole genome shotgun (WGS) entry which is preliminary data.</text>
</comment>
<evidence type="ECO:0000313" key="11">
    <source>
        <dbReference type="Proteomes" id="UP001152797"/>
    </source>
</evidence>
<gene>
    <name evidence="9" type="ORF">C1SCF055_LOCUS39710</name>
</gene>
<dbReference type="Proteomes" id="UP001152797">
    <property type="component" value="Unassembled WGS sequence"/>
</dbReference>
<dbReference type="InterPro" id="IPR000719">
    <property type="entry name" value="Prot_kinase_dom"/>
</dbReference>
<feature type="binding site" evidence="6">
    <location>
        <position position="147"/>
    </location>
    <ligand>
        <name>ATP</name>
        <dbReference type="ChEBI" id="CHEBI:30616"/>
    </ligand>
</feature>
<dbReference type="EMBL" id="CAMXCT010006502">
    <property type="protein sequence ID" value="CAI4014841.1"/>
    <property type="molecule type" value="Genomic_DNA"/>
</dbReference>